<dbReference type="OrthoDB" id="277011at2759"/>
<dbReference type="Gene3D" id="3.40.50.1000">
    <property type="entry name" value="HAD superfamily/HAD-like"/>
    <property type="match status" value="1"/>
</dbReference>
<dbReference type="InterPro" id="IPR036412">
    <property type="entry name" value="HAD-like_sf"/>
</dbReference>
<keyword evidence="3" id="KW-1185">Reference proteome</keyword>
<dbReference type="InterPro" id="IPR004274">
    <property type="entry name" value="FCP1_dom"/>
</dbReference>
<dbReference type="NCBIfam" id="TIGR02251">
    <property type="entry name" value="HIF-SF_euk"/>
    <property type="match status" value="1"/>
</dbReference>
<evidence type="ECO:0000313" key="2">
    <source>
        <dbReference type="EMBL" id="OAF66732.1"/>
    </source>
</evidence>
<evidence type="ECO:0000313" key="3">
    <source>
        <dbReference type="Proteomes" id="UP000078046"/>
    </source>
</evidence>
<dbReference type="InterPro" id="IPR023214">
    <property type="entry name" value="HAD_sf"/>
</dbReference>
<dbReference type="SMART" id="SM00577">
    <property type="entry name" value="CPDc"/>
    <property type="match status" value="1"/>
</dbReference>
<reference evidence="2 3" key="1">
    <citation type="submission" date="2016-04" db="EMBL/GenBank/DDBJ databases">
        <title>The genome of Intoshia linei affirms orthonectids as highly simplified spiralians.</title>
        <authorList>
            <person name="Mikhailov K.V."/>
            <person name="Slusarev G.S."/>
            <person name="Nikitin M.A."/>
            <person name="Logacheva M.D."/>
            <person name="Penin A."/>
            <person name="Aleoshin V."/>
            <person name="Panchin Y.V."/>
        </authorList>
    </citation>
    <scope>NUCLEOTIDE SEQUENCE [LARGE SCALE GENOMIC DNA]</scope>
    <source>
        <strain evidence="2">Intl2013</strain>
        <tissue evidence="2">Whole animal</tissue>
    </source>
</reference>
<evidence type="ECO:0000259" key="1">
    <source>
        <dbReference type="PROSITE" id="PS50969"/>
    </source>
</evidence>
<dbReference type="InterPro" id="IPR050365">
    <property type="entry name" value="TIM50"/>
</dbReference>
<dbReference type="InterPro" id="IPR011948">
    <property type="entry name" value="Dullard_phosphatase"/>
</dbReference>
<sequence length="269" mass="32148">MTHFISDEYLDSETAVNTEMPLAMYYRNNLATHFEYFKIKKYDYLACKYLYSDDIYTDSAILYHSCERYKYQYVWPTIEPPENSKYTLVLDMDHTMVFSTQLYSTLEEYDYQVSNKFFGFFRPYLMEFLNEIKRYYEIIVFTAAKKKYADTILDIIDPECTIFSHRLYFRDCTKINAKYVKNLNKLNRDLKKTVIVDDNTNSFILQIFNGIPINAWIGDPSDVSLKKLAKFLKQLLFFDDVLPVLQQTFQISDKLSLAYRNYIENEIVL</sequence>
<feature type="domain" description="FCP1 homology" evidence="1">
    <location>
        <begin position="81"/>
        <end position="235"/>
    </location>
</feature>
<dbReference type="EMBL" id="LWCA01000843">
    <property type="protein sequence ID" value="OAF66732.1"/>
    <property type="molecule type" value="Genomic_DNA"/>
</dbReference>
<accession>A0A177AZ12</accession>
<gene>
    <name evidence="2" type="ORF">A3Q56_05533</name>
</gene>
<dbReference type="CDD" id="cd07521">
    <property type="entry name" value="HAD_FCP1-like"/>
    <property type="match status" value="1"/>
</dbReference>
<name>A0A177AZ12_9BILA</name>
<comment type="caution">
    <text evidence="2">The sequence shown here is derived from an EMBL/GenBank/DDBJ whole genome shotgun (WGS) entry which is preliminary data.</text>
</comment>
<dbReference type="PROSITE" id="PS50969">
    <property type="entry name" value="FCP1"/>
    <property type="match status" value="1"/>
</dbReference>
<dbReference type="AlphaFoldDB" id="A0A177AZ12"/>
<protein>
    <recommendedName>
        <fullName evidence="1">FCP1 homology domain-containing protein</fullName>
    </recommendedName>
</protein>
<organism evidence="2 3">
    <name type="scientific">Intoshia linei</name>
    <dbReference type="NCBI Taxonomy" id="1819745"/>
    <lineage>
        <taxon>Eukaryota</taxon>
        <taxon>Metazoa</taxon>
        <taxon>Spiralia</taxon>
        <taxon>Lophotrochozoa</taxon>
        <taxon>Mesozoa</taxon>
        <taxon>Orthonectida</taxon>
        <taxon>Rhopaluridae</taxon>
        <taxon>Intoshia</taxon>
    </lineage>
</organism>
<proteinExistence type="predicted"/>
<dbReference type="Proteomes" id="UP000078046">
    <property type="component" value="Unassembled WGS sequence"/>
</dbReference>
<dbReference type="Pfam" id="PF03031">
    <property type="entry name" value="NIF"/>
    <property type="match status" value="1"/>
</dbReference>
<dbReference type="FunFam" id="3.40.50.1000:FF:000093">
    <property type="entry name" value="NLI interacting factor-like phosphatase family protein"/>
    <property type="match status" value="1"/>
</dbReference>
<dbReference type="SUPFAM" id="SSF56784">
    <property type="entry name" value="HAD-like"/>
    <property type="match status" value="1"/>
</dbReference>
<dbReference type="PANTHER" id="PTHR12210">
    <property type="entry name" value="DULLARD PROTEIN PHOSPHATASE"/>
    <property type="match status" value="1"/>
</dbReference>
<dbReference type="GO" id="GO:0016791">
    <property type="term" value="F:phosphatase activity"/>
    <property type="evidence" value="ECO:0007669"/>
    <property type="project" value="InterPro"/>
</dbReference>